<gene>
    <name evidence="1" type="ORF">Ddye_014459</name>
</gene>
<keyword evidence="2" id="KW-1185">Reference proteome</keyword>
<protein>
    <submittedName>
        <fullName evidence="1">Uncharacterized protein</fullName>
    </submittedName>
</protein>
<comment type="caution">
    <text evidence="1">The sequence shown here is derived from an EMBL/GenBank/DDBJ whole genome shotgun (WGS) entry which is preliminary data.</text>
</comment>
<name>A0AAD9X8E6_9ROSI</name>
<organism evidence="1 2">
    <name type="scientific">Dipteronia dyeriana</name>
    <dbReference type="NCBI Taxonomy" id="168575"/>
    <lineage>
        <taxon>Eukaryota</taxon>
        <taxon>Viridiplantae</taxon>
        <taxon>Streptophyta</taxon>
        <taxon>Embryophyta</taxon>
        <taxon>Tracheophyta</taxon>
        <taxon>Spermatophyta</taxon>
        <taxon>Magnoliopsida</taxon>
        <taxon>eudicotyledons</taxon>
        <taxon>Gunneridae</taxon>
        <taxon>Pentapetalae</taxon>
        <taxon>rosids</taxon>
        <taxon>malvids</taxon>
        <taxon>Sapindales</taxon>
        <taxon>Sapindaceae</taxon>
        <taxon>Hippocastanoideae</taxon>
        <taxon>Acereae</taxon>
        <taxon>Dipteronia</taxon>
    </lineage>
</organism>
<feature type="non-terminal residue" evidence="1">
    <location>
        <position position="1"/>
    </location>
</feature>
<dbReference type="Proteomes" id="UP001280121">
    <property type="component" value="Unassembled WGS sequence"/>
</dbReference>
<sequence length="53" mass="5715">TNMFLGFTFGGDGTLKGEPAIFEVIDKSFGFDTVKEAQQAINSAHVEGESFDN</sequence>
<proteinExistence type="predicted"/>
<evidence type="ECO:0000313" key="1">
    <source>
        <dbReference type="EMBL" id="KAK2654603.1"/>
    </source>
</evidence>
<evidence type="ECO:0000313" key="2">
    <source>
        <dbReference type="Proteomes" id="UP001280121"/>
    </source>
</evidence>
<reference evidence="1" key="1">
    <citation type="journal article" date="2023" name="Plant J.">
        <title>Genome sequences and population genomics provide insights into the demographic history, inbreeding, and mutation load of two 'living fossil' tree species of Dipteronia.</title>
        <authorList>
            <person name="Feng Y."/>
            <person name="Comes H.P."/>
            <person name="Chen J."/>
            <person name="Zhu S."/>
            <person name="Lu R."/>
            <person name="Zhang X."/>
            <person name="Li P."/>
            <person name="Qiu J."/>
            <person name="Olsen K.M."/>
            <person name="Qiu Y."/>
        </authorList>
    </citation>
    <scope>NUCLEOTIDE SEQUENCE</scope>
    <source>
        <strain evidence="1">KIB01</strain>
    </source>
</reference>
<dbReference type="EMBL" id="JANJYI010000004">
    <property type="protein sequence ID" value="KAK2654603.1"/>
    <property type="molecule type" value="Genomic_DNA"/>
</dbReference>
<dbReference type="AlphaFoldDB" id="A0AAD9X8E6"/>
<accession>A0AAD9X8E6</accession>